<keyword evidence="2" id="KW-0812">Transmembrane</keyword>
<organism evidence="3 4">
    <name type="scientific">Bacillus spongiae</name>
    <dbReference type="NCBI Taxonomy" id="2683610"/>
    <lineage>
        <taxon>Bacteria</taxon>
        <taxon>Bacillati</taxon>
        <taxon>Bacillota</taxon>
        <taxon>Bacilli</taxon>
        <taxon>Bacillales</taxon>
        <taxon>Bacillaceae</taxon>
        <taxon>Bacillus</taxon>
    </lineage>
</organism>
<proteinExistence type="predicted"/>
<dbReference type="Pfam" id="PF14147">
    <property type="entry name" value="Spore_YhaL"/>
    <property type="match status" value="1"/>
</dbReference>
<keyword evidence="2" id="KW-1133">Transmembrane helix</keyword>
<dbReference type="InterPro" id="IPR025428">
    <property type="entry name" value="Spore_YhaL"/>
</dbReference>
<dbReference type="EMBL" id="JBBAXC010000003">
    <property type="protein sequence ID" value="MEI5906443.1"/>
    <property type="molecule type" value="Genomic_DNA"/>
</dbReference>
<sequence length="68" mass="8328">MSLPIWMYFVVAGIFFSGLMALKTMKEEREIEREWIEKEGEVYIQRMEKEREERRQTKEMNEEGYSAE</sequence>
<evidence type="ECO:0000256" key="1">
    <source>
        <dbReference type="SAM" id="MobiDB-lite"/>
    </source>
</evidence>
<keyword evidence="2" id="KW-0472">Membrane</keyword>
<name>A0ABU8HAV8_9BACI</name>
<accession>A0ABU8HAV8</accession>
<evidence type="ECO:0000313" key="3">
    <source>
        <dbReference type="EMBL" id="MEI5906443.1"/>
    </source>
</evidence>
<evidence type="ECO:0000256" key="2">
    <source>
        <dbReference type="SAM" id="Phobius"/>
    </source>
</evidence>
<dbReference type="Proteomes" id="UP001312865">
    <property type="component" value="Unassembled WGS sequence"/>
</dbReference>
<evidence type="ECO:0000313" key="4">
    <source>
        <dbReference type="Proteomes" id="UP001312865"/>
    </source>
</evidence>
<feature type="compositionally biased region" description="Basic and acidic residues" evidence="1">
    <location>
        <begin position="49"/>
        <end position="61"/>
    </location>
</feature>
<protein>
    <submittedName>
        <fullName evidence="3">Sporulation YhaL family protein</fullName>
    </submittedName>
</protein>
<feature type="transmembrane region" description="Helical" evidence="2">
    <location>
        <begin position="6"/>
        <end position="25"/>
    </location>
</feature>
<keyword evidence="4" id="KW-1185">Reference proteome</keyword>
<reference evidence="3 4" key="1">
    <citation type="journal article" date="2018" name="J. Microbiol.">
        <title>Bacillus spongiae sp. nov., isolated from sponge of Jeju Island.</title>
        <authorList>
            <person name="Lee G.E."/>
            <person name="Im W.T."/>
            <person name="Park J.S."/>
        </authorList>
    </citation>
    <scope>NUCLEOTIDE SEQUENCE [LARGE SCALE GENOMIC DNA]</scope>
    <source>
        <strain evidence="3 4">135PIL107-10</strain>
    </source>
</reference>
<feature type="region of interest" description="Disordered" evidence="1">
    <location>
        <begin position="49"/>
        <end position="68"/>
    </location>
</feature>
<comment type="caution">
    <text evidence="3">The sequence shown here is derived from an EMBL/GenBank/DDBJ whole genome shotgun (WGS) entry which is preliminary data.</text>
</comment>
<dbReference type="RefSeq" id="WP_336585876.1">
    <property type="nucleotide sequence ID" value="NZ_JBBAXC010000003.1"/>
</dbReference>
<gene>
    <name evidence="3" type="ORF">WAK64_05165</name>
</gene>